<gene>
    <name evidence="2" type="primary">Dsim\GD27887</name>
    <name evidence="2" type="ORF">Dsimw501_GD27887</name>
</gene>
<evidence type="ECO:0000313" key="2">
    <source>
        <dbReference type="EMBL" id="KMZ00655.1"/>
    </source>
</evidence>
<keyword evidence="1" id="KW-0472">Membrane</keyword>
<dbReference type="Bgee" id="FBgn0269177">
    <property type="expression patterns" value="Expressed in male reproductive system and 2 other cell types or tissues"/>
</dbReference>
<dbReference type="OrthoDB" id="7817933at2759"/>
<evidence type="ECO:0008006" key="3">
    <source>
        <dbReference type="Google" id="ProtNLM"/>
    </source>
</evidence>
<sequence>MWRAENFCFCMKLRIGCTVIAFFTLFLCAAHLVEFFRLKDPYSFAQASDWFNLLWGLFHMLASLCLSYSVLVGSLLPIWSYIIIEASYLIFIIIYASITCALKINTYANYGQTYSILYWILIIFICVITTYFFWIVISCYFLIKQQRLQGSLKL</sequence>
<reference evidence="2" key="2">
    <citation type="submission" date="2014-06" db="EMBL/GenBank/DDBJ databases">
        <authorList>
            <person name="Hu T."/>
            <person name="Eisen M.B."/>
            <person name="Thornton K.R."/>
            <person name="Andolfatto P."/>
        </authorList>
    </citation>
    <scope>NUCLEOTIDE SEQUENCE</scope>
    <source>
        <strain evidence="2">W501</strain>
    </source>
</reference>
<proteinExistence type="predicted"/>
<feature type="transmembrane region" description="Helical" evidence="1">
    <location>
        <begin position="116"/>
        <end position="143"/>
    </location>
</feature>
<organism evidence="2">
    <name type="scientific">Drosophila simulans</name>
    <name type="common">Fruit fly</name>
    <dbReference type="NCBI Taxonomy" id="7240"/>
    <lineage>
        <taxon>Eukaryota</taxon>
        <taxon>Metazoa</taxon>
        <taxon>Ecdysozoa</taxon>
        <taxon>Arthropoda</taxon>
        <taxon>Hexapoda</taxon>
        <taxon>Insecta</taxon>
        <taxon>Pterygota</taxon>
        <taxon>Neoptera</taxon>
        <taxon>Endopterygota</taxon>
        <taxon>Diptera</taxon>
        <taxon>Brachycera</taxon>
        <taxon>Muscomorpha</taxon>
        <taxon>Ephydroidea</taxon>
        <taxon>Drosophilidae</taxon>
        <taxon>Drosophila</taxon>
        <taxon>Sophophora</taxon>
    </lineage>
</organism>
<keyword evidence="1" id="KW-1133">Transmembrane helix</keyword>
<feature type="transmembrane region" description="Helical" evidence="1">
    <location>
        <begin position="86"/>
        <end position="104"/>
    </location>
</feature>
<dbReference type="EMBL" id="CM002912">
    <property type="protein sequence ID" value="KMZ00655.1"/>
    <property type="molecule type" value="Genomic_DNA"/>
</dbReference>
<keyword evidence="1" id="KW-0812">Transmembrane</keyword>
<feature type="transmembrane region" description="Helical" evidence="1">
    <location>
        <begin position="53"/>
        <end position="79"/>
    </location>
</feature>
<accession>A0A0J9RZN9</accession>
<protein>
    <recommendedName>
        <fullName evidence="3">MARVEL domain-containing protein</fullName>
    </recommendedName>
</protein>
<feature type="transmembrane region" description="Helical" evidence="1">
    <location>
        <begin position="12"/>
        <end position="33"/>
    </location>
</feature>
<dbReference type="AlphaFoldDB" id="A0A0J9RZN9"/>
<reference evidence="2" key="1">
    <citation type="journal article" date="2013" name="Genome Res.">
        <title>A second-generation assembly of the Drosophila simulans genome provides new insights into patterns of lineage-specific divergence.</title>
        <authorList>
            <person name="Hu T.T."/>
            <person name="Eisen M.B."/>
            <person name="Thornton K.R."/>
            <person name="Andolfatto P."/>
        </authorList>
    </citation>
    <scope>NUCLEOTIDE SEQUENCE [LARGE SCALE GENOMIC DNA]</scope>
    <source>
        <strain evidence="2">W501</strain>
    </source>
</reference>
<dbReference type="Proteomes" id="UP000035880">
    <property type="component" value="Chromosome 3L"/>
</dbReference>
<dbReference type="KEGG" id="dsi:Dsimw501_GD27887"/>
<evidence type="ECO:0000256" key="1">
    <source>
        <dbReference type="SAM" id="Phobius"/>
    </source>
</evidence>
<name>A0A0J9RZN9_DROSI</name>
<reference evidence="2" key="3">
    <citation type="submission" date="2015-04" db="EMBL/GenBank/DDBJ databases">
        <authorList>
            <consortium name="FlyBase"/>
        </authorList>
    </citation>
    <scope>NUCLEOTIDE SEQUENCE</scope>
    <source>
        <strain evidence="2">W501</strain>
    </source>
</reference>